<name>T2J222_CROWT</name>
<keyword evidence="1" id="KW-0282">Flagellum</keyword>
<sequence>MKGDDDQAKKNLFINIKKGFETINVKLKLNKLKKLLIDCIKKNKII</sequence>
<evidence type="ECO:0000313" key="1">
    <source>
        <dbReference type="EMBL" id="CCQ59903.1"/>
    </source>
</evidence>
<gene>
    <name evidence="1" type="ORF">CWATWH0401_898</name>
</gene>
<reference evidence="1 2" key="2">
    <citation type="submission" date="2013-09" db="EMBL/GenBank/DDBJ databases">
        <title>Whole genome comparison of six Crocosphaera watsonii strains with differing phenotypes.</title>
        <authorList>
            <person name="Bench S.R."/>
            <person name="Heller P."/>
            <person name="Frank I."/>
            <person name="Arciniega M."/>
            <person name="Shilova I.N."/>
            <person name="Zehr J.P."/>
        </authorList>
    </citation>
    <scope>NUCLEOTIDE SEQUENCE [LARGE SCALE GENOMIC DNA]</scope>
    <source>
        <strain evidence="1 2">WH 0401</strain>
    </source>
</reference>
<accession>T2J222</accession>
<organism evidence="1 2">
    <name type="scientific">Crocosphaera watsonii WH 0401</name>
    <dbReference type="NCBI Taxonomy" id="555881"/>
    <lineage>
        <taxon>Bacteria</taxon>
        <taxon>Bacillati</taxon>
        <taxon>Cyanobacteriota</taxon>
        <taxon>Cyanophyceae</taxon>
        <taxon>Oscillatoriophycideae</taxon>
        <taxon>Chroococcales</taxon>
        <taxon>Aphanothecaceae</taxon>
        <taxon>Crocosphaera</taxon>
    </lineage>
</organism>
<comment type="caution">
    <text evidence="1">The sequence shown here is derived from an EMBL/GenBank/DDBJ whole genome shotgun (WGS) entry which is preliminary data.</text>
</comment>
<proteinExistence type="predicted"/>
<evidence type="ECO:0000313" key="2">
    <source>
        <dbReference type="Proteomes" id="UP000018198"/>
    </source>
</evidence>
<dbReference type="EMBL" id="CAQM01000062">
    <property type="protein sequence ID" value="CCQ59903.1"/>
    <property type="molecule type" value="Genomic_DNA"/>
</dbReference>
<keyword evidence="1" id="KW-0969">Cilium</keyword>
<reference evidence="1 2" key="1">
    <citation type="submission" date="2013-01" db="EMBL/GenBank/DDBJ databases">
        <authorList>
            <person name="Bench S."/>
        </authorList>
    </citation>
    <scope>NUCLEOTIDE SEQUENCE [LARGE SCALE GENOMIC DNA]</scope>
    <source>
        <strain evidence="1 2">WH 0401</strain>
    </source>
</reference>
<dbReference type="Proteomes" id="UP000018198">
    <property type="component" value="Unassembled WGS sequence"/>
</dbReference>
<keyword evidence="1" id="KW-0966">Cell projection</keyword>
<dbReference type="AlphaFoldDB" id="T2J222"/>
<protein>
    <submittedName>
        <fullName evidence="1">Flagellar biosynthesis protein FliZ</fullName>
    </submittedName>
</protein>